<sequence length="152" mass="17652">MAIKNVSKQKLSKSILEMKFMKRSKEKALREQDAEETQAMFSDVITEDMKRGVCKYIIEPSFVPCENLIVGRLSFHGMNPEIERILELELQADHAEVVNEKDVSDFEMASRYNILVGTVSRKFNSKRDRGNLQECDTEQRIKKVKFMKPDCD</sequence>
<keyword evidence="2" id="KW-1185">Reference proteome</keyword>
<protein>
    <submittedName>
        <fullName evidence="1">M-phase phosphoprotein 6</fullName>
    </submittedName>
</protein>
<evidence type="ECO:0000313" key="2">
    <source>
        <dbReference type="Proteomes" id="UP000027135"/>
    </source>
</evidence>
<dbReference type="EMBL" id="KK852804">
    <property type="protein sequence ID" value="KDR16243.1"/>
    <property type="molecule type" value="Genomic_DNA"/>
</dbReference>
<proteinExistence type="predicted"/>
<dbReference type="OrthoDB" id="20403at2759"/>
<dbReference type="Proteomes" id="UP000027135">
    <property type="component" value="Unassembled WGS sequence"/>
</dbReference>
<name>A0A067RC16_ZOONE</name>
<dbReference type="AlphaFoldDB" id="A0A067RC16"/>
<dbReference type="GO" id="GO:0000460">
    <property type="term" value="P:maturation of 5.8S rRNA"/>
    <property type="evidence" value="ECO:0007669"/>
    <property type="project" value="TreeGrafter"/>
</dbReference>
<dbReference type="PANTHER" id="PTHR13582">
    <property type="entry name" value="M-PHASE PHOSPHOPROTEIN 6"/>
    <property type="match status" value="1"/>
</dbReference>
<evidence type="ECO:0000313" key="1">
    <source>
        <dbReference type="EMBL" id="KDR16243.1"/>
    </source>
</evidence>
<dbReference type="Pfam" id="PF10175">
    <property type="entry name" value="MPP6"/>
    <property type="match status" value="1"/>
</dbReference>
<dbReference type="STRING" id="136037.A0A067RC16"/>
<dbReference type="InterPro" id="IPR019324">
    <property type="entry name" value="MPP6"/>
</dbReference>
<dbReference type="FunCoup" id="A0A067RC16">
    <property type="interactions" value="1298"/>
</dbReference>
<dbReference type="InParanoid" id="A0A067RC16"/>
<dbReference type="eggNOG" id="KOG4531">
    <property type="taxonomic scope" value="Eukaryota"/>
</dbReference>
<dbReference type="PANTHER" id="PTHR13582:SF0">
    <property type="entry name" value="M-PHASE PHOSPHOPROTEIN 6"/>
    <property type="match status" value="1"/>
</dbReference>
<gene>
    <name evidence="1" type="ORF">L798_09661</name>
</gene>
<reference evidence="1 2" key="1">
    <citation type="journal article" date="2014" name="Nat. Commun.">
        <title>Molecular traces of alternative social organization in a termite genome.</title>
        <authorList>
            <person name="Terrapon N."/>
            <person name="Li C."/>
            <person name="Robertson H.M."/>
            <person name="Ji L."/>
            <person name="Meng X."/>
            <person name="Booth W."/>
            <person name="Chen Z."/>
            <person name="Childers C.P."/>
            <person name="Glastad K.M."/>
            <person name="Gokhale K."/>
            <person name="Gowin J."/>
            <person name="Gronenberg W."/>
            <person name="Hermansen R.A."/>
            <person name="Hu H."/>
            <person name="Hunt B.G."/>
            <person name="Huylmans A.K."/>
            <person name="Khalil S.M."/>
            <person name="Mitchell R.D."/>
            <person name="Munoz-Torres M.C."/>
            <person name="Mustard J.A."/>
            <person name="Pan H."/>
            <person name="Reese J.T."/>
            <person name="Scharf M.E."/>
            <person name="Sun F."/>
            <person name="Vogel H."/>
            <person name="Xiao J."/>
            <person name="Yang W."/>
            <person name="Yang Z."/>
            <person name="Yang Z."/>
            <person name="Zhou J."/>
            <person name="Zhu J."/>
            <person name="Brent C.S."/>
            <person name="Elsik C.G."/>
            <person name="Goodisman M.A."/>
            <person name="Liberles D.A."/>
            <person name="Roe R.M."/>
            <person name="Vargo E.L."/>
            <person name="Vilcinskas A."/>
            <person name="Wang J."/>
            <person name="Bornberg-Bauer E."/>
            <person name="Korb J."/>
            <person name="Zhang G."/>
            <person name="Liebig J."/>
        </authorList>
    </citation>
    <scope>NUCLEOTIDE SEQUENCE [LARGE SCALE GENOMIC DNA]</scope>
    <source>
        <tissue evidence="1">Whole organism</tissue>
    </source>
</reference>
<organism evidence="1 2">
    <name type="scientific">Zootermopsis nevadensis</name>
    <name type="common">Dampwood termite</name>
    <dbReference type="NCBI Taxonomy" id="136037"/>
    <lineage>
        <taxon>Eukaryota</taxon>
        <taxon>Metazoa</taxon>
        <taxon>Ecdysozoa</taxon>
        <taxon>Arthropoda</taxon>
        <taxon>Hexapoda</taxon>
        <taxon>Insecta</taxon>
        <taxon>Pterygota</taxon>
        <taxon>Neoptera</taxon>
        <taxon>Polyneoptera</taxon>
        <taxon>Dictyoptera</taxon>
        <taxon>Blattodea</taxon>
        <taxon>Blattoidea</taxon>
        <taxon>Termitoidae</taxon>
        <taxon>Termopsidae</taxon>
        <taxon>Zootermopsis</taxon>
    </lineage>
</organism>
<dbReference type="OMA" id="FAKKRDC"/>
<accession>A0A067RC16</accession>